<dbReference type="CDD" id="cd17920">
    <property type="entry name" value="DEXHc_RecQ"/>
    <property type="match status" value="1"/>
</dbReference>
<feature type="domain" description="Helicase ATP-binding" evidence="8">
    <location>
        <begin position="36"/>
        <end position="214"/>
    </location>
</feature>
<keyword evidence="5" id="KW-0067">ATP-binding</keyword>
<proteinExistence type="inferred from homology"/>
<evidence type="ECO:0000313" key="10">
    <source>
        <dbReference type="Proteomes" id="UP000694865"/>
    </source>
</evidence>
<dbReference type="Pfam" id="PF00271">
    <property type="entry name" value="Helicase_C"/>
    <property type="match status" value="1"/>
</dbReference>
<feature type="domain" description="Helicase C-terminal" evidence="9">
    <location>
        <begin position="248"/>
        <end position="423"/>
    </location>
</feature>
<evidence type="ECO:0000256" key="3">
    <source>
        <dbReference type="ARBA" id="ARBA00022801"/>
    </source>
</evidence>
<dbReference type="InterPro" id="IPR004589">
    <property type="entry name" value="DNA_helicase_ATP-dep_RecQ"/>
</dbReference>
<dbReference type="Pfam" id="PF00270">
    <property type="entry name" value="DEAD"/>
    <property type="match status" value="1"/>
</dbReference>
<dbReference type="NCBIfam" id="TIGR00614">
    <property type="entry name" value="recQ_fam"/>
    <property type="match status" value="1"/>
</dbReference>
<accession>A0ABM0M4J6</accession>
<keyword evidence="2" id="KW-0547">Nucleotide-binding</keyword>
<dbReference type="EC" id="5.6.2.4" evidence="7"/>
<dbReference type="PANTHER" id="PTHR13710:SF157">
    <property type="entry name" value="DNA HELICASE"/>
    <property type="match status" value="1"/>
</dbReference>
<organism evidence="10 11">
    <name type="scientific">Saccoglossus kowalevskii</name>
    <name type="common">Acorn worm</name>
    <dbReference type="NCBI Taxonomy" id="10224"/>
    <lineage>
        <taxon>Eukaryota</taxon>
        <taxon>Metazoa</taxon>
        <taxon>Hemichordata</taxon>
        <taxon>Enteropneusta</taxon>
        <taxon>Harrimaniidae</taxon>
        <taxon>Saccoglossus</taxon>
    </lineage>
</organism>
<evidence type="ECO:0000256" key="6">
    <source>
        <dbReference type="ARBA" id="ARBA00034617"/>
    </source>
</evidence>
<evidence type="ECO:0000256" key="7">
    <source>
        <dbReference type="ARBA" id="ARBA00034808"/>
    </source>
</evidence>
<protein>
    <recommendedName>
        <fullName evidence="7">DNA 3'-5' helicase</fullName>
        <ecNumber evidence="7">5.6.2.4</ecNumber>
    </recommendedName>
</protein>
<dbReference type="PROSITE" id="PS51194">
    <property type="entry name" value="HELICASE_CTER"/>
    <property type="match status" value="1"/>
</dbReference>
<evidence type="ECO:0000256" key="4">
    <source>
        <dbReference type="ARBA" id="ARBA00022806"/>
    </source>
</evidence>
<dbReference type="InterPro" id="IPR001650">
    <property type="entry name" value="Helicase_C-like"/>
</dbReference>
<sequence length="456" mass="52189">MATLNDIVCSWENTFNRIKRSYNLHYHLKPEQIDVITHILRNENCLTVLPTGFGKSICYMLPPVLLNETISDKRHYGLIISPLRSLMYDQVRSCNAMGIKSCCITRKKDMDTETIEDIKKGLFTILFMSPEALLFIDSWRPISLQSKIYGDGVCLIAIDECHVLELWGDDFRPTYRMLGELRSHFSCSFLILTATCTNVMKRNILKQLYFGENEMQLVSKVPDRPNISLYYKFGSLSITEEMAWYLRELKSDGITARKAIIYVRTITQCGKVFANFMAYLGNAAYGDGSKVIQNRILEVYHGALASTDQERVVSRFSQDNVLRCIICTVAFGMGVNIPDLNIVVHWGCSNSIVEYWQEVGRARRNGDPAEAHLFPLPRTVLHVEDDMKSLCEQLKHSNIPCLRVHILEHLTIKGMNPHIIDEIKHRKSCDMKCECCVCLNCKCRTACKLKCPCRVN</sequence>
<dbReference type="SUPFAM" id="SSF52540">
    <property type="entry name" value="P-loop containing nucleoside triphosphate hydrolases"/>
    <property type="match status" value="1"/>
</dbReference>
<dbReference type="SMART" id="SM00487">
    <property type="entry name" value="DEXDc"/>
    <property type="match status" value="1"/>
</dbReference>
<dbReference type="RefSeq" id="XP_006814937.1">
    <property type="nucleotide sequence ID" value="XM_006814874.1"/>
</dbReference>
<keyword evidence="3" id="KW-0378">Hydrolase</keyword>
<dbReference type="PROSITE" id="PS51192">
    <property type="entry name" value="HELICASE_ATP_BIND_1"/>
    <property type="match status" value="1"/>
</dbReference>
<evidence type="ECO:0000256" key="1">
    <source>
        <dbReference type="ARBA" id="ARBA00005446"/>
    </source>
</evidence>
<evidence type="ECO:0000259" key="8">
    <source>
        <dbReference type="PROSITE" id="PS51192"/>
    </source>
</evidence>
<dbReference type="InterPro" id="IPR027417">
    <property type="entry name" value="P-loop_NTPase"/>
</dbReference>
<keyword evidence="4" id="KW-0347">Helicase</keyword>
<evidence type="ECO:0000313" key="11">
    <source>
        <dbReference type="RefSeq" id="XP_006814937.1"/>
    </source>
</evidence>
<dbReference type="InterPro" id="IPR014001">
    <property type="entry name" value="Helicase_ATP-bd"/>
</dbReference>
<dbReference type="Gene3D" id="3.40.50.300">
    <property type="entry name" value="P-loop containing nucleotide triphosphate hydrolases"/>
    <property type="match status" value="2"/>
</dbReference>
<dbReference type="GeneID" id="102809798"/>
<dbReference type="InterPro" id="IPR011545">
    <property type="entry name" value="DEAD/DEAH_box_helicase_dom"/>
</dbReference>
<dbReference type="PANTHER" id="PTHR13710">
    <property type="entry name" value="DNA HELICASE RECQ FAMILY MEMBER"/>
    <property type="match status" value="1"/>
</dbReference>
<keyword evidence="10" id="KW-1185">Reference proteome</keyword>
<dbReference type="Proteomes" id="UP000694865">
    <property type="component" value="Unplaced"/>
</dbReference>
<dbReference type="SMART" id="SM00490">
    <property type="entry name" value="HELICc"/>
    <property type="match status" value="1"/>
</dbReference>
<name>A0ABM0M4J6_SACKO</name>
<evidence type="ECO:0000259" key="9">
    <source>
        <dbReference type="PROSITE" id="PS51194"/>
    </source>
</evidence>
<gene>
    <name evidence="11" type="primary">LOC102809798</name>
</gene>
<comment type="similarity">
    <text evidence="1">Belongs to the helicase family. RecQ subfamily.</text>
</comment>
<evidence type="ECO:0000256" key="2">
    <source>
        <dbReference type="ARBA" id="ARBA00022741"/>
    </source>
</evidence>
<comment type="catalytic activity">
    <reaction evidence="6">
        <text>Couples ATP hydrolysis with the unwinding of duplex DNA by translocating in the 3'-5' direction.</text>
        <dbReference type="EC" id="5.6.2.4"/>
    </reaction>
</comment>
<evidence type="ECO:0000256" key="5">
    <source>
        <dbReference type="ARBA" id="ARBA00022840"/>
    </source>
</evidence>
<reference evidence="11" key="1">
    <citation type="submission" date="2025-08" db="UniProtKB">
        <authorList>
            <consortium name="RefSeq"/>
        </authorList>
    </citation>
    <scope>IDENTIFICATION</scope>
    <source>
        <tissue evidence="11">Testes</tissue>
    </source>
</reference>